<dbReference type="GO" id="GO:0006310">
    <property type="term" value="P:DNA recombination"/>
    <property type="evidence" value="ECO:0007669"/>
    <property type="project" value="UniProtKB-KW"/>
</dbReference>
<keyword evidence="1" id="KW-0233">DNA recombination</keyword>
<dbReference type="PANTHER" id="PTHR30349:SF64">
    <property type="entry name" value="PROPHAGE INTEGRASE INTD-RELATED"/>
    <property type="match status" value="1"/>
</dbReference>
<dbReference type="EMBL" id="VFMO01000001">
    <property type="protein sequence ID" value="TQJ14678.1"/>
    <property type="molecule type" value="Genomic_DNA"/>
</dbReference>
<protein>
    <submittedName>
        <fullName evidence="4">Phage integrase family protein</fullName>
    </submittedName>
</protein>
<keyword evidence="5" id="KW-1185">Reference proteome</keyword>
<evidence type="ECO:0000313" key="4">
    <source>
        <dbReference type="EMBL" id="TQJ14678.1"/>
    </source>
</evidence>
<gene>
    <name evidence="4" type="ORF">FB459_2176</name>
</gene>
<feature type="compositionally biased region" description="Basic and acidic residues" evidence="2">
    <location>
        <begin position="271"/>
        <end position="293"/>
    </location>
</feature>
<sequence>MTREHTKPSSCARGLSGLASTYRQVIFANVSTVFTAAVDDSLIQKNPCKAPSVRKPKPEPRTMTPWSSKQVALVRDALPTAINWSRILVPGWACAKARYSVCHPMTSTWTKGEIEIVRQVQLRGGNKQLFGLPKGRKTRRVPLPDSVLDAINEHMTHYLPRKVTLPWDRLDGPERTFALLLTTRERGALNRNYFNTHLWRPALEEAGIEVTRENGTHALRHFYASTLLDAGESIKALSEYLGHADPGFTLRTYTHLMPTSTERTRKAIDSMFSEHDGRRPSETAKEPAERRSPAESVRPAPGSSILPPTRPAPPRPGPSL</sequence>
<feature type="compositionally biased region" description="Pro residues" evidence="2">
    <location>
        <begin position="308"/>
        <end position="320"/>
    </location>
</feature>
<dbReference type="InterPro" id="IPR013762">
    <property type="entry name" value="Integrase-like_cat_sf"/>
</dbReference>
<dbReference type="PROSITE" id="PS51898">
    <property type="entry name" value="TYR_RECOMBINASE"/>
    <property type="match status" value="1"/>
</dbReference>
<dbReference type="SUPFAM" id="SSF56349">
    <property type="entry name" value="DNA breaking-rejoining enzymes"/>
    <property type="match status" value="1"/>
</dbReference>
<dbReference type="AlphaFoldDB" id="A0A542EH68"/>
<name>A0A542EH68_9MICO</name>
<dbReference type="GO" id="GO:0015074">
    <property type="term" value="P:DNA integration"/>
    <property type="evidence" value="ECO:0007669"/>
    <property type="project" value="InterPro"/>
</dbReference>
<reference evidence="4 5" key="1">
    <citation type="submission" date="2019-06" db="EMBL/GenBank/DDBJ databases">
        <title>Sequencing the genomes of 1000 actinobacteria strains.</title>
        <authorList>
            <person name="Klenk H.-P."/>
        </authorList>
    </citation>
    <scope>NUCLEOTIDE SEQUENCE [LARGE SCALE GENOMIC DNA]</scope>
    <source>
        <strain evidence="4 5">DSM 19828</strain>
    </source>
</reference>
<dbReference type="PANTHER" id="PTHR30349">
    <property type="entry name" value="PHAGE INTEGRASE-RELATED"/>
    <property type="match status" value="1"/>
</dbReference>
<dbReference type="Proteomes" id="UP000320806">
    <property type="component" value="Unassembled WGS sequence"/>
</dbReference>
<proteinExistence type="predicted"/>
<accession>A0A542EH68</accession>
<dbReference type="InterPro" id="IPR011010">
    <property type="entry name" value="DNA_brk_join_enz"/>
</dbReference>
<dbReference type="GO" id="GO:0003677">
    <property type="term" value="F:DNA binding"/>
    <property type="evidence" value="ECO:0007669"/>
    <property type="project" value="InterPro"/>
</dbReference>
<dbReference type="RefSeq" id="WP_141928456.1">
    <property type="nucleotide sequence ID" value="NZ_BAABCI010000017.1"/>
</dbReference>
<evidence type="ECO:0000256" key="2">
    <source>
        <dbReference type="SAM" id="MobiDB-lite"/>
    </source>
</evidence>
<evidence type="ECO:0000313" key="5">
    <source>
        <dbReference type="Proteomes" id="UP000320806"/>
    </source>
</evidence>
<feature type="domain" description="Tyr recombinase" evidence="3">
    <location>
        <begin position="58"/>
        <end position="269"/>
    </location>
</feature>
<evidence type="ECO:0000256" key="1">
    <source>
        <dbReference type="ARBA" id="ARBA00023172"/>
    </source>
</evidence>
<dbReference type="InterPro" id="IPR050090">
    <property type="entry name" value="Tyrosine_recombinase_XerCD"/>
</dbReference>
<feature type="region of interest" description="Disordered" evidence="2">
    <location>
        <begin position="271"/>
        <end position="320"/>
    </location>
</feature>
<organism evidence="4 5">
    <name type="scientific">Yimella lutea</name>
    <dbReference type="NCBI Taxonomy" id="587872"/>
    <lineage>
        <taxon>Bacteria</taxon>
        <taxon>Bacillati</taxon>
        <taxon>Actinomycetota</taxon>
        <taxon>Actinomycetes</taxon>
        <taxon>Micrococcales</taxon>
        <taxon>Dermacoccaceae</taxon>
        <taxon>Yimella</taxon>
    </lineage>
</organism>
<dbReference type="Pfam" id="PF00589">
    <property type="entry name" value="Phage_integrase"/>
    <property type="match status" value="1"/>
</dbReference>
<dbReference type="Gene3D" id="1.10.443.10">
    <property type="entry name" value="Intergrase catalytic core"/>
    <property type="match status" value="1"/>
</dbReference>
<evidence type="ECO:0000259" key="3">
    <source>
        <dbReference type="PROSITE" id="PS51898"/>
    </source>
</evidence>
<dbReference type="OrthoDB" id="148546at2"/>
<comment type="caution">
    <text evidence="4">The sequence shown here is derived from an EMBL/GenBank/DDBJ whole genome shotgun (WGS) entry which is preliminary data.</text>
</comment>
<dbReference type="InterPro" id="IPR002104">
    <property type="entry name" value="Integrase_catalytic"/>
</dbReference>